<protein>
    <recommendedName>
        <fullName evidence="2">Tubby C-terminal domain-containing protein</fullName>
    </recommendedName>
</protein>
<dbReference type="STRING" id="695850.A0A067BUY3"/>
<dbReference type="PANTHER" id="PTHR16517">
    <property type="entry name" value="TUBBY-RELATED"/>
    <property type="match status" value="1"/>
</dbReference>
<keyword evidence="4" id="KW-1185">Reference proteome</keyword>
<proteinExistence type="inferred from homology"/>
<reference evidence="3 4" key="1">
    <citation type="journal article" date="2013" name="PLoS Genet.">
        <title>Distinctive expansion of potential virulence genes in the genome of the oomycete fish pathogen Saprolegnia parasitica.</title>
        <authorList>
            <person name="Jiang R.H."/>
            <person name="de Bruijn I."/>
            <person name="Haas B.J."/>
            <person name="Belmonte R."/>
            <person name="Lobach L."/>
            <person name="Christie J."/>
            <person name="van den Ackerveken G."/>
            <person name="Bottin A."/>
            <person name="Bulone V."/>
            <person name="Diaz-Moreno S.M."/>
            <person name="Dumas B."/>
            <person name="Fan L."/>
            <person name="Gaulin E."/>
            <person name="Govers F."/>
            <person name="Grenville-Briggs L.J."/>
            <person name="Horner N.R."/>
            <person name="Levin J.Z."/>
            <person name="Mammella M."/>
            <person name="Meijer H.J."/>
            <person name="Morris P."/>
            <person name="Nusbaum C."/>
            <person name="Oome S."/>
            <person name="Phillips A.J."/>
            <person name="van Rooyen D."/>
            <person name="Rzeszutek E."/>
            <person name="Saraiva M."/>
            <person name="Secombes C.J."/>
            <person name="Seidl M.F."/>
            <person name="Snel B."/>
            <person name="Stassen J.H."/>
            <person name="Sykes S."/>
            <person name="Tripathy S."/>
            <person name="van den Berg H."/>
            <person name="Vega-Arreguin J.C."/>
            <person name="Wawra S."/>
            <person name="Young S.K."/>
            <person name="Zeng Q."/>
            <person name="Dieguez-Uribeondo J."/>
            <person name="Russ C."/>
            <person name="Tyler B.M."/>
            <person name="van West P."/>
        </authorList>
    </citation>
    <scope>NUCLEOTIDE SEQUENCE [LARGE SCALE GENOMIC DNA]</scope>
    <source>
        <strain evidence="3 4">CBS 223.65</strain>
    </source>
</reference>
<dbReference type="OMA" id="MRCFSVV"/>
<comment type="similarity">
    <text evidence="1">Belongs to the TUB family.</text>
</comment>
<sequence>MAANFNGAASARFSTATFDWPTDLDFGQRQAILIREVDARQRHIPSTYSMATRSSLTISTDLNNDAAPPAADVSFFDKAALLIATKLIKDDGDEAKASVSPTWGTAIKRDKFQDMDLLESGNAREYISEESLSPTSAKAWTYSTVHRINKTQYKMFWNNDQFLLSAKQHNGIFYISQYEHFGDTDMETPTSHYCAVLKKTTDNSFKLYNCGCEGCDIGFSKYTCSNDHESSSFGFHEETGEGADRQLLADVSHFTKVVSGISSEMRCLNVVIPAVMDDARSRVIWCPRMCRGDTPLGGTPRTSAKKELVTSPSPHGKKTMFTFDTPVSDRIKLVSKLPSWCSEVNSLIMKFHGGRIREASAKNFMLVLDDDDDKPIFQFGKYSKSKFSLDFRFPLAPIQAFAIGLTSCSWSAKSKLNN</sequence>
<dbReference type="PRINTS" id="PR01573">
    <property type="entry name" value="SUPERTUBBY"/>
</dbReference>
<evidence type="ECO:0000256" key="1">
    <source>
        <dbReference type="ARBA" id="ARBA00007129"/>
    </source>
</evidence>
<dbReference type="InterPro" id="IPR000007">
    <property type="entry name" value="Tubby_C"/>
</dbReference>
<dbReference type="InterPro" id="IPR025659">
    <property type="entry name" value="Tubby-like_C"/>
</dbReference>
<feature type="domain" description="Tubby C-terminal" evidence="2">
    <location>
        <begin position="147"/>
        <end position="407"/>
    </location>
</feature>
<dbReference type="Proteomes" id="UP000030745">
    <property type="component" value="Unassembled WGS sequence"/>
</dbReference>
<dbReference type="GeneID" id="24134717"/>
<gene>
    <name evidence="3" type="ORF">SPRG_12784</name>
</gene>
<evidence type="ECO:0000313" key="3">
    <source>
        <dbReference type="EMBL" id="KDO22324.1"/>
    </source>
</evidence>
<accession>A0A067BUY3</accession>
<dbReference type="Pfam" id="PF01167">
    <property type="entry name" value="Tub"/>
    <property type="match status" value="1"/>
</dbReference>
<evidence type="ECO:0000259" key="2">
    <source>
        <dbReference type="Pfam" id="PF01167"/>
    </source>
</evidence>
<evidence type="ECO:0000313" key="4">
    <source>
        <dbReference type="Proteomes" id="UP000030745"/>
    </source>
</evidence>
<dbReference type="AlphaFoldDB" id="A0A067BUY3"/>
<dbReference type="KEGG" id="spar:SPRG_12784"/>
<dbReference type="Gene3D" id="3.20.90.10">
    <property type="entry name" value="Tubby Protein, Chain A"/>
    <property type="match status" value="1"/>
</dbReference>
<dbReference type="SUPFAM" id="SSF54518">
    <property type="entry name" value="Tubby C-terminal domain-like"/>
    <property type="match status" value="1"/>
</dbReference>
<organism evidence="3 4">
    <name type="scientific">Saprolegnia parasitica (strain CBS 223.65)</name>
    <dbReference type="NCBI Taxonomy" id="695850"/>
    <lineage>
        <taxon>Eukaryota</taxon>
        <taxon>Sar</taxon>
        <taxon>Stramenopiles</taxon>
        <taxon>Oomycota</taxon>
        <taxon>Saprolegniomycetes</taxon>
        <taxon>Saprolegniales</taxon>
        <taxon>Saprolegniaceae</taxon>
        <taxon>Saprolegnia</taxon>
    </lineage>
</organism>
<dbReference type="EMBL" id="KK583270">
    <property type="protein sequence ID" value="KDO22324.1"/>
    <property type="molecule type" value="Genomic_DNA"/>
</dbReference>
<name>A0A067BUY3_SAPPC</name>
<dbReference type="RefSeq" id="XP_012206958.1">
    <property type="nucleotide sequence ID" value="XM_012351568.1"/>
</dbReference>
<dbReference type="OrthoDB" id="8775810at2759"/>
<dbReference type="VEuPathDB" id="FungiDB:SPRG_12784"/>
<dbReference type="PANTHER" id="PTHR16517:SF7">
    <property type="entry name" value="PROTEIN KING TUBBY"/>
    <property type="match status" value="1"/>
</dbReference>